<dbReference type="EMBL" id="MPUH01000256">
    <property type="protein sequence ID" value="OMJ84828.1"/>
    <property type="molecule type" value="Genomic_DNA"/>
</dbReference>
<keyword evidence="3" id="KW-1185">Reference proteome</keyword>
<evidence type="ECO:0000313" key="3">
    <source>
        <dbReference type="Proteomes" id="UP000187209"/>
    </source>
</evidence>
<dbReference type="Proteomes" id="UP000187209">
    <property type="component" value="Unassembled WGS sequence"/>
</dbReference>
<accession>A0A1R2C734</accession>
<sequence length="167" mass="19728">MDKSNCLNELTDKSIHKSQKLKKNSLETTDNYLRAKIFNNGSHTRFKTAKTPDIRKIMSKDRYMKQKEKEKSVLQRENIKLSQKIRRAKGSFSVKKWNVDFQKSREYIKMHSKHQRSKTPKDSSQRKSHRVLIDTLNTYFIGKTAIRNPSDYPTNCTVNNTKNLLLY</sequence>
<evidence type="ECO:0000256" key="1">
    <source>
        <dbReference type="SAM" id="MobiDB-lite"/>
    </source>
</evidence>
<comment type="caution">
    <text evidence="2">The sequence shown here is derived from an EMBL/GenBank/DDBJ whole genome shotgun (WGS) entry which is preliminary data.</text>
</comment>
<dbReference type="AlphaFoldDB" id="A0A1R2C734"/>
<proteinExistence type="predicted"/>
<name>A0A1R2C734_9CILI</name>
<feature type="region of interest" description="Disordered" evidence="1">
    <location>
        <begin position="108"/>
        <end position="128"/>
    </location>
</feature>
<evidence type="ECO:0000313" key="2">
    <source>
        <dbReference type="EMBL" id="OMJ84828.1"/>
    </source>
</evidence>
<reference evidence="2 3" key="1">
    <citation type="submission" date="2016-11" db="EMBL/GenBank/DDBJ databases">
        <title>The macronuclear genome of Stentor coeruleus: a giant cell with tiny introns.</title>
        <authorList>
            <person name="Slabodnick M."/>
            <person name="Ruby J.G."/>
            <person name="Reiff S.B."/>
            <person name="Swart E.C."/>
            <person name="Gosai S."/>
            <person name="Prabakaran S."/>
            <person name="Witkowska E."/>
            <person name="Larue G.E."/>
            <person name="Fisher S."/>
            <person name="Freeman R.M."/>
            <person name="Gunawardena J."/>
            <person name="Chu W."/>
            <person name="Stover N.A."/>
            <person name="Gregory B.D."/>
            <person name="Nowacki M."/>
            <person name="Derisi J."/>
            <person name="Roy S.W."/>
            <person name="Marshall W.F."/>
            <person name="Sood P."/>
        </authorList>
    </citation>
    <scope>NUCLEOTIDE SEQUENCE [LARGE SCALE GENOMIC DNA]</scope>
    <source>
        <strain evidence="2">WM001</strain>
    </source>
</reference>
<organism evidence="2 3">
    <name type="scientific">Stentor coeruleus</name>
    <dbReference type="NCBI Taxonomy" id="5963"/>
    <lineage>
        <taxon>Eukaryota</taxon>
        <taxon>Sar</taxon>
        <taxon>Alveolata</taxon>
        <taxon>Ciliophora</taxon>
        <taxon>Postciliodesmatophora</taxon>
        <taxon>Heterotrichea</taxon>
        <taxon>Heterotrichida</taxon>
        <taxon>Stentoridae</taxon>
        <taxon>Stentor</taxon>
    </lineage>
</organism>
<gene>
    <name evidence="2" type="ORF">SteCoe_13952</name>
</gene>
<protein>
    <submittedName>
        <fullName evidence="2">Uncharacterized protein</fullName>
    </submittedName>
</protein>